<evidence type="ECO:0000256" key="1">
    <source>
        <dbReference type="SAM" id="MobiDB-lite"/>
    </source>
</evidence>
<evidence type="ECO:0000313" key="2">
    <source>
        <dbReference type="EMBL" id="OPC76868.1"/>
    </source>
</evidence>
<reference evidence="2 3" key="1">
    <citation type="submission" date="2017-03" db="EMBL/GenBank/DDBJ databases">
        <title>Draft genome sequence of Streptomyces scabrisporus NF3, endophyte isolated from Amphipterygium adstringens.</title>
        <authorList>
            <person name="Vazquez M."/>
            <person name="Ceapa C.D."/>
            <person name="Rodriguez Luna D."/>
            <person name="Sanchez Esquivel S."/>
        </authorList>
    </citation>
    <scope>NUCLEOTIDE SEQUENCE [LARGE SCALE GENOMIC DNA]</scope>
    <source>
        <strain evidence="2 3">NF3</strain>
    </source>
</reference>
<feature type="compositionally biased region" description="Basic and acidic residues" evidence="1">
    <location>
        <begin position="94"/>
        <end position="104"/>
    </location>
</feature>
<comment type="caution">
    <text evidence="2">The sequence shown here is derived from an EMBL/GenBank/DDBJ whole genome shotgun (WGS) entry which is preliminary data.</text>
</comment>
<sequence>MTHRLPLPIDVSKSMGIWTASLGVVRGVGSTQREALADLGRLVTALAEHNDDEAAFAIDDDGTLIAAVSDGLGGSTEYRVRPDRARITGGSDKPPAESLREVHHYSVIPTR</sequence>
<evidence type="ECO:0000313" key="3">
    <source>
        <dbReference type="Proteomes" id="UP000190037"/>
    </source>
</evidence>
<feature type="region of interest" description="Disordered" evidence="1">
    <location>
        <begin position="85"/>
        <end position="111"/>
    </location>
</feature>
<dbReference type="AlphaFoldDB" id="A0A1T3NJG7"/>
<dbReference type="STRING" id="159449.B4N89_46205"/>
<name>A0A1T3NJG7_9ACTN</name>
<keyword evidence="3" id="KW-1185">Reference proteome</keyword>
<dbReference type="OrthoDB" id="9988081at2"/>
<organism evidence="2 3">
    <name type="scientific">Embleya scabrispora</name>
    <dbReference type="NCBI Taxonomy" id="159449"/>
    <lineage>
        <taxon>Bacteria</taxon>
        <taxon>Bacillati</taxon>
        <taxon>Actinomycetota</taxon>
        <taxon>Actinomycetes</taxon>
        <taxon>Kitasatosporales</taxon>
        <taxon>Streptomycetaceae</taxon>
        <taxon>Embleya</taxon>
    </lineage>
</organism>
<proteinExistence type="predicted"/>
<dbReference type="RefSeq" id="WP_078982717.1">
    <property type="nucleotide sequence ID" value="NZ_MWQN01000005.1"/>
</dbReference>
<protein>
    <submittedName>
        <fullName evidence="2">Uncharacterized protein</fullName>
    </submittedName>
</protein>
<accession>A0A1T3NJG7</accession>
<dbReference type="Proteomes" id="UP000190037">
    <property type="component" value="Unassembled WGS sequence"/>
</dbReference>
<gene>
    <name evidence="2" type="ORF">B4N89_46205</name>
</gene>
<dbReference type="EMBL" id="MWQN01000005">
    <property type="protein sequence ID" value="OPC76868.1"/>
    <property type="molecule type" value="Genomic_DNA"/>
</dbReference>